<dbReference type="AlphaFoldDB" id="A0A6D0FWT4"/>
<dbReference type="RefSeq" id="WP_001764630.1">
    <property type="nucleotide sequence ID" value="NZ_AP021963.1"/>
</dbReference>
<proteinExistence type="predicted"/>
<dbReference type="Pfam" id="PF05732">
    <property type="entry name" value="RepL"/>
    <property type="match status" value="1"/>
</dbReference>
<evidence type="ECO:0000313" key="3">
    <source>
        <dbReference type="EMBL" id="KAE9731621.1"/>
    </source>
</evidence>
<feature type="domain" description="Plasmid replication protein RepL" evidence="1">
    <location>
        <begin position="43"/>
        <end position="165"/>
    </location>
</feature>
<evidence type="ECO:0000313" key="2">
    <source>
        <dbReference type="EMBL" id="EFJ6480868.1"/>
    </source>
</evidence>
<name>A0A6D0FWT4_ECOLX</name>
<sequence length="185" mass="21327">MIENKIQTEVKKSRRGLPRHVKNPFLNDTNIHTKTGIRRITTGKDRLAVVNENTGEQVGHGGFFQSMEVDKTQFVKLYVDGVSAIEGLSSSGKKVFKILYLAIRDNKDTDTILMSFDIVDQEIVKISRTTYFKGMKELADKKFIAETMIQNYYFINPDYMFNGDRLTFMKTYYLKGKKKTANNKN</sequence>
<dbReference type="EMBL" id="AATCLQ010000005">
    <property type="protein sequence ID" value="EFJ6480868.1"/>
    <property type="molecule type" value="Genomic_DNA"/>
</dbReference>
<dbReference type="InterPro" id="IPR008813">
    <property type="entry name" value="Plasmid_replication_RepL"/>
</dbReference>
<dbReference type="EMBL" id="WSGM01000006">
    <property type="protein sequence ID" value="KAE9731621.1"/>
    <property type="molecule type" value="Genomic_DNA"/>
</dbReference>
<organism evidence="2 5">
    <name type="scientific">Escherichia coli</name>
    <dbReference type="NCBI Taxonomy" id="562"/>
    <lineage>
        <taxon>Bacteria</taxon>
        <taxon>Pseudomonadati</taxon>
        <taxon>Pseudomonadota</taxon>
        <taxon>Gammaproteobacteria</taxon>
        <taxon>Enterobacterales</taxon>
        <taxon>Enterobacteriaceae</taxon>
        <taxon>Escherichia</taxon>
    </lineage>
</organism>
<protein>
    <submittedName>
        <fullName evidence="2">Replication protein</fullName>
    </submittedName>
</protein>
<dbReference type="GO" id="GO:0006276">
    <property type="term" value="P:plasmid maintenance"/>
    <property type="evidence" value="ECO:0007669"/>
    <property type="project" value="InterPro"/>
</dbReference>
<reference evidence="2" key="2">
    <citation type="submission" date="2020-02" db="EMBL/GenBank/DDBJ databases">
        <authorList>
            <person name="Ashton P.M."/>
            <person name="Dallman T."/>
            <person name="Nair S."/>
            <person name="De Pinna E."/>
            <person name="Peters T."/>
            <person name="Grant K."/>
        </authorList>
    </citation>
    <scope>NUCLEOTIDE SEQUENCE</scope>
    <source>
        <strain evidence="2">93335</strain>
    </source>
</reference>
<evidence type="ECO:0000313" key="5">
    <source>
        <dbReference type="Proteomes" id="UP000711811"/>
    </source>
</evidence>
<reference evidence="3 4" key="1">
    <citation type="submission" date="2019-10" db="EMBL/GenBank/DDBJ databases">
        <title>Antimicrobial-resistant enteric bacteria are widely distributed amongst people, animals and the environment in northern Tanzania.</title>
        <authorList>
            <person name="Subbiah M."/>
            <person name="Call D.R."/>
        </authorList>
    </citation>
    <scope>NUCLEOTIDE SEQUENCE [LARGE SCALE GENOMIC DNA]</scope>
    <source>
        <strain evidence="3 4">TzEc067</strain>
    </source>
</reference>
<dbReference type="Proteomes" id="UP000437875">
    <property type="component" value="Unassembled WGS sequence"/>
</dbReference>
<accession>A0A6D0FWT4</accession>
<dbReference type="Proteomes" id="UP000711811">
    <property type="component" value="Unassembled WGS sequence"/>
</dbReference>
<comment type="caution">
    <text evidence="2">The sequence shown here is derived from an EMBL/GenBank/DDBJ whole genome shotgun (WGS) entry which is preliminary data.</text>
</comment>
<evidence type="ECO:0000313" key="4">
    <source>
        <dbReference type="Proteomes" id="UP000437875"/>
    </source>
</evidence>
<gene>
    <name evidence="2" type="ORF">A2J79_001200</name>
    <name evidence="3" type="ORF">GP711_13190</name>
</gene>
<evidence type="ECO:0000259" key="1">
    <source>
        <dbReference type="Pfam" id="PF05732"/>
    </source>
</evidence>
<dbReference type="GO" id="GO:0006260">
    <property type="term" value="P:DNA replication"/>
    <property type="evidence" value="ECO:0007669"/>
    <property type="project" value="InterPro"/>
</dbReference>